<feature type="compositionally biased region" description="Basic and acidic residues" evidence="1">
    <location>
        <begin position="87"/>
        <end position="101"/>
    </location>
</feature>
<protein>
    <submittedName>
        <fullName evidence="2">Uncharacterized protein</fullName>
    </submittedName>
</protein>
<gene>
    <name evidence="2" type="ORF">Pcinc_040594</name>
</gene>
<reference evidence="2" key="1">
    <citation type="submission" date="2023-10" db="EMBL/GenBank/DDBJ databases">
        <title>Genome assemblies of two species of porcelain crab, Petrolisthes cinctipes and Petrolisthes manimaculis (Anomura: Porcellanidae).</title>
        <authorList>
            <person name="Angst P."/>
        </authorList>
    </citation>
    <scope>NUCLEOTIDE SEQUENCE</scope>
    <source>
        <strain evidence="2">PB745_01</strain>
        <tissue evidence="2">Gill</tissue>
    </source>
</reference>
<proteinExistence type="predicted"/>
<evidence type="ECO:0000256" key="1">
    <source>
        <dbReference type="SAM" id="MobiDB-lite"/>
    </source>
</evidence>
<dbReference type="EMBL" id="JAWQEG010007218">
    <property type="protein sequence ID" value="KAK3852827.1"/>
    <property type="molecule type" value="Genomic_DNA"/>
</dbReference>
<accession>A0AAE1BMJ2</accession>
<sequence length="116" mass="12677">MSALTLPISIPPPFPPPSPLLHHHHHHHYHHHKLTGRTTKPFIRFQSGFMAFTLDTFNPGLIGSHSGKTKVNSATWKSAVVGNEARDNQIGLERDCGEERGVSVGDGVGGGKDEER</sequence>
<dbReference type="AlphaFoldDB" id="A0AAE1BMJ2"/>
<organism evidence="2 3">
    <name type="scientific">Petrolisthes cinctipes</name>
    <name type="common">Flat porcelain crab</name>
    <dbReference type="NCBI Taxonomy" id="88211"/>
    <lineage>
        <taxon>Eukaryota</taxon>
        <taxon>Metazoa</taxon>
        <taxon>Ecdysozoa</taxon>
        <taxon>Arthropoda</taxon>
        <taxon>Crustacea</taxon>
        <taxon>Multicrustacea</taxon>
        <taxon>Malacostraca</taxon>
        <taxon>Eumalacostraca</taxon>
        <taxon>Eucarida</taxon>
        <taxon>Decapoda</taxon>
        <taxon>Pleocyemata</taxon>
        <taxon>Anomura</taxon>
        <taxon>Galatheoidea</taxon>
        <taxon>Porcellanidae</taxon>
        <taxon>Petrolisthes</taxon>
    </lineage>
</organism>
<keyword evidence="3" id="KW-1185">Reference proteome</keyword>
<dbReference type="Proteomes" id="UP001286313">
    <property type="component" value="Unassembled WGS sequence"/>
</dbReference>
<name>A0AAE1BMJ2_PETCI</name>
<comment type="caution">
    <text evidence="2">The sequence shown here is derived from an EMBL/GenBank/DDBJ whole genome shotgun (WGS) entry which is preliminary data.</text>
</comment>
<evidence type="ECO:0000313" key="2">
    <source>
        <dbReference type="EMBL" id="KAK3852827.1"/>
    </source>
</evidence>
<evidence type="ECO:0000313" key="3">
    <source>
        <dbReference type="Proteomes" id="UP001286313"/>
    </source>
</evidence>
<feature type="region of interest" description="Disordered" evidence="1">
    <location>
        <begin position="87"/>
        <end position="116"/>
    </location>
</feature>